<comment type="caution">
    <text evidence="1">The sequence shown here is derived from an EMBL/GenBank/DDBJ whole genome shotgun (WGS) entry which is preliminary data.</text>
</comment>
<evidence type="ECO:0000313" key="2">
    <source>
        <dbReference type="Proteomes" id="UP000789860"/>
    </source>
</evidence>
<feature type="non-terminal residue" evidence="1">
    <location>
        <position position="192"/>
    </location>
</feature>
<keyword evidence="2" id="KW-1185">Reference proteome</keyword>
<evidence type="ECO:0000313" key="1">
    <source>
        <dbReference type="EMBL" id="CAG8615842.1"/>
    </source>
</evidence>
<name>A0ACA9N3P1_9GLOM</name>
<dbReference type="EMBL" id="CAJVPM010016757">
    <property type="protein sequence ID" value="CAG8615842.1"/>
    <property type="molecule type" value="Genomic_DNA"/>
</dbReference>
<proteinExistence type="predicted"/>
<protein>
    <submittedName>
        <fullName evidence="1">469_t:CDS:1</fullName>
    </submittedName>
</protein>
<sequence>MSQFSFSPKYYEILELIRKEFEDNYDKTIEEVKKPKPIDISIPDNITVNEVKVDEKYRIKSKEYLEDGLKKYEDVIDEKWKYFDNELCGEWIKINDQKDTGRVILYMFGGGYYMRSCKDSRYITCKLSEIAECSVFALDYRLAPQHQFPAPLCDALAAYFYLINPGPEAGFKPFDPKQIVFAGTSSGGGLAV</sequence>
<organism evidence="1 2">
    <name type="scientific">Scutellospora calospora</name>
    <dbReference type="NCBI Taxonomy" id="85575"/>
    <lineage>
        <taxon>Eukaryota</taxon>
        <taxon>Fungi</taxon>
        <taxon>Fungi incertae sedis</taxon>
        <taxon>Mucoromycota</taxon>
        <taxon>Glomeromycotina</taxon>
        <taxon>Glomeromycetes</taxon>
        <taxon>Diversisporales</taxon>
        <taxon>Gigasporaceae</taxon>
        <taxon>Scutellospora</taxon>
    </lineage>
</organism>
<dbReference type="Proteomes" id="UP000789860">
    <property type="component" value="Unassembled WGS sequence"/>
</dbReference>
<accession>A0ACA9N3P1</accession>
<reference evidence="1" key="1">
    <citation type="submission" date="2021-06" db="EMBL/GenBank/DDBJ databases">
        <authorList>
            <person name="Kallberg Y."/>
            <person name="Tangrot J."/>
            <person name="Rosling A."/>
        </authorList>
    </citation>
    <scope>NUCLEOTIDE SEQUENCE</scope>
    <source>
        <strain evidence="1">AU212A</strain>
    </source>
</reference>
<gene>
    <name evidence="1" type="ORF">SCALOS_LOCUS7466</name>
</gene>